<accession>A0A5N5QB77</accession>
<evidence type="ECO:0000313" key="3">
    <source>
        <dbReference type="Proteomes" id="UP000383932"/>
    </source>
</evidence>
<organism evidence="2 3">
    <name type="scientific">Ceratobasidium theobromae</name>
    <dbReference type="NCBI Taxonomy" id="1582974"/>
    <lineage>
        <taxon>Eukaryota</taxon>
        <taxon>Fungi</taxon>
        <taxon>Dikarya</taxon>
        <taxon>Basidiomycota</taxon>
        <taxon>Agaricomycotina</taxon>
        <taxon>Agaricomycetes</taxon>
        <taxon>Cantharellales</taxon>
        <taxon>Ceratobasidiaceae</taxon>
        <taxon>Ceratobasidium</taxon>
    </lineage>
</organism>
<dbReference type="SUPFAM" id="SSF56112">
    <property type="entry name" value="Protein kinase-like (PK-like)"/>
    <property type="match status" value="1"/>
</dbReference>
<dbReference type="OrthoDB" id="25129at2759"/>
<dbReference type="Gene3D" id="3.30.200.20">
    <property type="entry name" value="Phosphorylase Kinase, domain 1"/>
    <property type="match status" value="1"/>
</dbReference>
<proteinExistence type="predicted"/>
<sequence length="389" mass="43212">MHDLTTVGGILTYLKGTRFAATKVYPLSGGNSAFIYRILLENPLPSGESIIIKHFEDYISGYISTKLNVKRAMFEYEALSALASSGLFDANSTVQTPIPIHYDPETYTVFMTDLGSPIALNQALEYALMEDYETGCALASEIGSALGDFVGRFHEWSGHHGQSALRRLFVDNLAATQGGLGLHHYTMLCAAERFGLKQSWIEEIVEREQTIAAVGDEPGFVLTMGDLWFSNILVCRVPKSGELRIYIIDWEVARVTTPEFDIGELTACALSFGQTYYPQGDFPFIPALHKSYRKYRALDPIRVATATGIDTLGFGTSRKWELDRGEEFLNTIALGGFELLQLAHDGDEQAIKRKTVVKELFAPQTLKTNLIHEKVPEKENGVYMQAISV</sequence>
<dbReference type="InterPro" id="IPR002575">
    <property type="entry name" value="Aminoglycoside_PTrfase"/>
</dbReference>
<name>A0A5N5QB77_9AGAM</name>
<comment type="caution">
    <text evidence="2">The sequence shown here is derived from an EMBL/GenBank/DDBJ whole genome shotgun (WGS) entry which is preliminary data.</text>
</comment>
<feature type="domain" description="Aminoglycoside phosphotransferase" evidence="1">
    <location>
        <begin position="69"/>
        <end position="266"/>
    </location>
</feature>
<dbReference type="Pfam" id="PF01636">
    <property type="entry name" value="APH"/>
    <property type="match status" value="1"/>
</dbReference>
<evidence type="ECO:0000259" key="1">
    <source>
        <dbReference type="Pfam" id="PF01636"/>
    </source>
</evidence>
<dbReference type="Gene3D" id="3.90.1200.10">
    <property type="match status" value="1"/>
</dbReference>
<dbReference type="Proteomes" id="UP000383932">
    <property type="component" value="Unassembled WGS sequence"/>
</dbReference>
<dbReference type="AlphaFoldDB" id="A0A5N5QB77"/>
<dbReference type="EMBL" id="SSOP01000347">
    <property type="protein sequence ID" value="KAB5588914.1"/>
    <property type="molecule type" value="Genomic_DNA"/>
</dbReference>
<keyword evidence="3" id="KW-1185">Reference proteome</keyword>
<reference evidence="2 3" key="1">
    <citation type="journal article" date="2019" name="Fungal Biol. Biotechnol.">
        <title>Draft genome sequence of fastidious pathogen Ceratobasidium theobromae, which causes vascular-streak dieback in Theobroma cacao.</title>
        <authorList>
            <person name="Ali S.S."/>
            <person name="Asman A."/>
            <person name="Shao J."/>
            <person name="Firmansyah A.P."/>
            <person name="Susilo A.W."/>
            <person name="Rosmana A."/>
            <person name="McMahon P."/>
            <person name="Junaid M."/>
            <person name="Guest D."/>
            <person name="Kheng T.Y."/>
            <person name="Meinhardt L.W."/>
            <person name="Bailey B.A."/>
        </authorList>
    </citation>
    <scope>NUCLEOTIDE SEQUENCE [LARGE SCALE GENOMIC DNA]</scope>
    <source>
        <strain evidence="2 3">CT2</strain>
    </source>
</reference>
<gene>
    <name evidence="2" type="ORF">CTheo_7641</name>
</gene>
<evidence type="ECO:0000313" key="2">
    <source>
        <dbReference type="EMBL" id="KAB5588914.1"/>
    </source>
</evidence>
<dbReference type="InterPro" id="IPR011009">
    <property type="entry name" value="Kinase-like_dom_sf"/>
</dbReference>
<protein>
    <recommendedName>
        <fullName evidence="1">Aminoglycoside phosphotransferase domain-containing protein</fullName>
    </recommendedName>
</protein>